<feature type="transmembrane region" description="Helical" evidence="1">
    <location>
        <begin position="21"/>
        <end position="40"/>
    </location>
</feature>
<keyword evidence="4" id="KW-1185">Reference proteome</keyword>
<dbReference type="InterPro" id="IPR029787">
    <property type="entry name" value="Nucleotide_cyclase"/>
</dbReference>
<gene>
    <name evidence="3" type="ORF">LRS13_02680</name>
</gene>
<dbReference type="SMART" id="SM00267">
    <property type="entry name" value="GGDEF"/>
    <property type="match status" value="1"/>
</dbReference>
<dbReference type="Pfam" id="PF00990">
    <property type="entry name" value="GGDEF"/>
    <property type="match status" value="1"/>
</dbReference>
<evidence type="ECO:0000313" key="3">
    <source>
        <dbReference type="EMBL" id="UUY04457.1"/>
    </source>
</evidence>
<dbReference type="RefSeq" id="WP_353864939.1">
    <property type="nucleotide sequence ID" value="NZ_CP088295.1"/>
</dbReference>
<proteinExistence type="predicted"/>
<dbReference type="PANTHER" id="PTHR46663">
    <property type="entry name" value="DIGUANYLATE CYCLASE DGCT-RELATED"/>
    <property type="match status" value="1"/>
</dbReference>
<dbReference type="InterPro" id="IPR052163">
    <property type="entry name" value="DGC-Regulatory_Protein"/>
</dbReference>
<feature type="transmembrane region" description="Helical" evidence="1">
    <location>
        <begin position="72"/>
        <end position="89"/>
    </location>
</feature>
<dbReference type="SUPFAM" id="SSF55073">
    <property type="entry name" value="Nucleotide cyclase"/>
    <property type="match status" value="1"/>
</dbReference>
<organism evidence="3 4">
    <name type="scientific">Svornostia abyssi</name>
    <dbReference type="NCBI Taxonomy" id="2898438"/>
    <lineage>
        <taxon>Bacteria</taxon>
        <taxon>Bacillati</taxon>
        <taxon>Actinomycetota</taxon>
        <taxon>Thermoleophilia</taxon>
        <taxon>Solirubrobacterales</taxon>
        <taxon>Baekduiaceae</taxon>
        <taxon>Svornostia</taxon>
    </lineage>
</organism>
<evidence type="ECO:0000259" key="2">
    <source>
        <dbReference type="PROSITE" id="PS50887"/>
    </source>
</evidence>
<keyword evidence="1" id="KW-1133">Transmembrane helix</keyword>
<dbReference type="EMBL" id="CP088295">
    <property type="protein sequence ID" value="UUY04457.1"/>
    <property type="molecule type" value="Genomic_DNA"/>
</dbReference>
<dbReference type="InterPro" id="IPR043128">
    <property type="entry name" value="Rev_trsase/Diguanyl_cyclase"/>
</dbReference>
<dbReference type="PANTHER" id="PTHR46663:SF4">
    <property type="entry name" value="DIGUANYLATE CYCLASE DGCT-RELATED"/>
    <property type="match status" value="1"/>
</dbReference>
<feature type="transmembrane region" description="Helical" evidence="1">
    <location>
        <begin position="46"/>
        <end position="65"/>
    </location>
</feature>
<feature type="domain" description="GGDEF" evidence="2">
    <location>
        <begin position="209"/>
        <end position="347"/>
    </location>
</feature>
<keyword evidence="1" id="KW-0472">Membrane</keyword>
<evidence type="ECO:0000256" key="1">
    <source>
        <dbReference type="SAM" id="Phobius"/>
    </source>
</evidence>
<dbReference type="NCBIfam" id="TIGR00254">
    <property type="entry name" value="GGDEF"/>
    <property type="match status" value="1"/>
</dbReference>
<reference evidence="4" key="1">
    <citation type="submission" date="2021-11" db="EMBL/GenBank/DDBJ databases">
        <title>Cultivation dependent microbiological survey of springs from the worlds oldest radium mine currently devoted to the extraction of radon-saturated water.</title>
        <authorList>
            <person name="Kapinusova G."/>
            <person name="Smrhova T."/>
            <person name="Strejcek M."/>
            <person name="Suman J."/>
            <person name="Jani K."/>
            <person name="Pajer P."/>
            <person name="Uhlik O."/>
        </authorList>
    </citation>
    <scope>NUCLEOTIDE SEQUENCE [LARGE SCALE GENOMIC DNA]</scope>
    <source>
        <strain evidence="4">J379</strain>
    </source>
</reference>
<sequence>MSISAGMRLSRRISRQRNVRYTTASIFIGTGFLSSFAWAVLGHTGILWVGSLAVLTGIGILFVPTDRMDDRWFHALPVIVVIEISLASMSLAPDGAAIIGLFAFAGPAIAFMIETPRAIVAHIAFATLALLAPLVLVETSAVTVVASLCMIPITWGLGIFVMLVWQHAEDGAQQLERLARRDPLTGIGNRRVFEERLDYEMTRHERSGRELALIVLDLNGFKRVNDELGHGAGDAVLQGAAAALGAAVRSQDTVARQGGDEFCVLAPEAGPMEAAEIVAHIRGALASVDAAGLPLEAAIGYAVYPGDARDAEDLVELADARQRADKVRPVVPLRVPVAPRFGRDSAA</sequence>
<name>A0ABY5PIK1_9ACTN</name>
<keyword evidence="1" id="KW-0812">Transmembrane</keyword>
<dbReference type="Proteomes" id="UP001058860">
    <property type="component" value="Chromosome"/>
</dbReference>
<feature type="transmembrane region" description="Helical" evidence="1">
    <location>
        <begin position="118"/>
        <end position="136"/>
    </location>
</feature>
<accession>A0ABY5PIK1</accession>
<protein>
    <submittedName>
        <fullName evidence="3">GGDEF domain-containing protein</fullName>
    </submittedName>
</protein>
<dbReference type="CDD" id="cd01949">
    <property type="entry name" value="GGDEF"/>
    <property type="match status" value="1"/>
</dbReference>
<feature type="transmembrane region" description="Helical" evidence="1">
    <location>
        <begin position="142"/>
        <end position="165"/>
    </location>
</feature>
<dbReference type="Gene3D" id="3.30.70.270">
    <property type="match status" value="1"/>
</dbReference>
<feature type="transmembrane region" description="Helical" evidence="1">
    <location>
        <begin position="95"/>
        <end position="113"/>
    </location>
</feature>
<evidence type="ECO:0000313" key="4">
    <source>
        <dbReference type="Proteomes" id="UP001058860"/>
    </source>
</evidence>
<dbReference type="InterPro" id="IPR000160">
    <property type="entry name" value="GGDEF_dom"/>
</dbReference>
<dbReference type="PROSITE" id="PS50887">
    <property type="entry name" value="GGDEF"/>
    <property type="match status" value="1"/>
</dbReference>